<evidence type="ECO:0000256" key="1">
    <source>
        <dbReference type="ARBA" id="ARBA00006817"/>
    </source>
</evidence>
<dbReference type="CDD" id="cd08895">
    <property type="entry name" value="SRPBCC_CalC_Aha1-like_2"/>
    <property type="match status" value="1"/>
</dbReference>
<gene>
    <name evidence="3" type="ORF">FE784_03435</name>
</gene>
<dbReference type="AlphaFoldDB" id="A0A5C4TFK0"/>
<dbReference type="InterPro" id="IPR013538">
    <property type="entry name" value="ASHA1/2-like_C"/>
</dbReference>
<dbReference type="InterPro" id="IPR023393">
    <property type="entry name" value="START-like_dom_sf"/>
</dbReference>
<accession>A0A5C4TFK0</accession>
<proteinExistence type="inferred from homology"/>
<sequence>MTDASGKKRVDTAARVIQASPQTIYKAFVDPSALASWLPPKGMLGHIYEFDARAGGAYRMSLTYVGTDHSVQGKTTENADVVKGRFLEFVPNERIVQLVEFESEDPVFSGEMIMTWTLAAVPEGTAVTIVCENVPAGIRKEDHDVGLRSSLENLALYTE</sequence>
<dbReference type="Gene3D" id="3.30.530.20">
    <property type="match status" value="1"/>
</dbReference>
<organism evidence="3 4">
    <name type="scientific">Paenibacillus hemerocallicola</name>
    <dbReference type="NCBI Taxonomy" id="1172614"/>
    <lineage>
        <taxon>Bacteria</taxon>
        <taxon>Bacillati</taxon>
        <taxon>Bacillota</taxon>
        <taxon>Bacilli</taxon>
        <taxon>Bacillales</taxon>
        <taxon>Paenibacillaceae</taxon>
        <taxon>Paenibacillus</taxon>
    </lineage>
</organism>
<comment type="caution">
    <text evidence="3">The sequence shown here is derived from an EMBL/GenBank/DDBJ whole genome shotgun (WGS) entry which is preliminary data.</text>
</comment>
<dbReference type="Proteomes" id="UP000307943">
    <property type="component" value="Unassembled WGS sequence"/>
</dbReference>
<evidence type="ECO:0000259" key="2">
    <source>
        <dbReference type="Pfam" id="PF08327"/>
    </source>
</evidence>
<keyword evidence="4" id="KW-1185">Reference proteome</keyword>
<dbReference type="EMBL" id="VDCQ01000003">
    <property type="protein sequence ID" value="TNJ67811.1"/>
    <property type="molecule type" value="Genomic_DNA"/>
</dbReference>
<feature type="domain" description="Activator of Hsp90 ATPase homologue 1/2-like C-terminal" evidence="2">
    <location>
        <begin position="19"/>
        <end position="157"/>
    </location>
</feature>
<name>A0A5C4TFK0_9BACL</name>
<reference evidence="3 4" key="1">
    <citation type="submission" date="2019-05" db="EMBL/GenBank/DDBJ databases">
        <title>We sequenced the genome of Paenibacillus hemerocallicola KCTC 33185 for further insight into its adaptation and study the phylogeny of Paenibacillus.</title>
        <authorList>
            <person name="Narsing Rao M.P."/>
        </authorList>
    </citation>
    <scope>NUCLEOTIDE SEQUENCE [LARGE SCALE GENOMIC DNA]</scope>
    <source>
        <strain evidence="3 4">KCTC 33185</strain>
    </source>
</reference>
<comment type="similarity">
    <text evidence="1">Belongs to the AHA1 family.</text>
</comment>
<dbReference type="Pfam" id="PF08327">
    <property type="entry name" value="AHSA1"/>
    <property type="match status" value="1"/>
</dbReference>
<evidence type="ECO:0000313" key="4">
    <source>
        <dbReference type="Proteomes" id="UP000307943"/>
    </source>
</evidence>
<dbReference type="SUPFAM" id="SSF55961">
    <property type="entry name" value="Bet v1-like"/>
    <property type="match status" value="1"/>
</dbReference>
<dbReference type="OrthoDB" id="9786557at2"/>
<protein>
    <submittedName>
        <fullName evidence="3">ATPase</fullName>
    </submittedName>
</protein>
<evidence type="ECO:0000313" key="3">
    <source>
        <dbReference type="EMBL" id="TNJ67811.1"/>
    </source>
</evidence>
<dbReference type="RefSeq" id="WP_139600714.1">
    <property type="nucleotide sequence ID" value="NZ_VDCQ01000003.1"/>
</dbReference>